<dbReference type="EMBL" id="WISR01000083">
    <property type="protein sequence ID" value="MQW32791.1"/>
    <property type="molecule type" value="Genomic_DNA"/>
</dbReference>
<dbReference type="Proteomes" id="UP000429484">
    <property type="component" value="Unassembled WGS sequence"/>
</dbReference>
<evidence type="ECO:0000313" key="1">
    <source>
        <dbReference type="EMBL" id="MQW32791.1"/>
    </source>
</evidence>
<dbReference type="AlphaFoldDB" id="A0AAW9TLN9"/>
<organism evidence="1 2">
    <name type="scientific">Rhizobium meliloti</name>
    <name type="common">Ensifer meliloti</name>
    <name type="synonym">Sinorhizobium meliloti</name>
    <dbReference type="NCBI Taxonomy" id="382"/>
    <lineage>
        <taxon>Bacteria</taxon>
        <taxon>Pseudomonadati</taxon>
        <taxon>Pseudomonadota</taxon>
        <taxon>Alphaproteobacteria</taxon>
        <taxon>Hyphomicrobiales</taxon>
        <taxon>Rhizobiaceae</taxon>
        <taxon>Sinorhizobium/Ensifer group</taxon>
        <taxon>Sinorhizobium</taxon>
    </lineage>
</organism>
<reference evidence="1 2" key="1">
    <citation type="journal article" date="2013" name="Genome Biol.">
        <title>Comparative genomics of the core and accessory genomes of 48 Sinorhizobium strains comprising five genospecies.</title>
        <authorList>
            <person name="Sugawara M."/>
            <person name="Epstein B."/>
            <person name="Badgley B.D."/>
            <person name="Unno T."/>
            <person name="Xu L."/>
            <person name="Reese J."/>
            <person name="Gyaneshwar P."/>
            <person name="Denny R."/>
            <person name="Mudge J."/>
            <person name="Bharti A.K."/>
            <person name="Farmer A.D."/>
            <person name="May G.D."/>
            <person name="Woodward J.E."/>
            <person name="Medigue C."/>
            <person name="Vallenet D."/>
            <person name="Lajus A."/>
            <person name="Rouy Z."/>
            <person name="Martinez-Vaz B."/>
            <person name="Tiffin P."/>
            <person name="Young N.D."/>
            <person name="Sadowsky M.J."/>
        </authorList>
    </citation>
    <scope>NUCLEOTIDE SEQUENCE [LARGE SCALE GENOMIC DNA]</scope>
    <source>
        <strain evidence="1 2">N6B1</strain>
    </source>
</reference>
<comment type="caution">
    <text evidence="1">The sequence shown here is derived from an EMBL/GenBank/DDBJ whole genome shotgun (WGS) entry which is preliminary data.</text>
</comment>
<protein>
    <recommendedName>
        <fullName evidence="3">Transposase</fullName>
    </recommendedName>
</protein>
<gene>
    <name evidence="1" type="ORF">GHK53_08225</name>
</gene>
<evidence type="ECO:0000313" key="2">
    <source>
        <dbReference type="Proteomes" id="UP000429484"/>
    </source>
</evidence>
<dbReference type="RefSeq" id="WP_153349541.1">
    <property type="nucleotide sequence ID" value="NZ_WISR01000083.1"/>
</dbReference>
<proteinExistence type="predicted"/>
<name>A0AAW9TLN9_RHIML</name>
<evidence type="ECO:0008006" key="3">
    <source>
        <dbReference type="Google" id="ProtNLM"/>
    </source>
</evidence>
<sequence length="106" mass="12004">MNFDKSHQPGNSRSYNINMELARNLYSRLGQVTVKTGKPHSKERRSLNPLFVEWLMGWPAGWTLLAWTDFACSETVLSAWKQRMRSALLSLGLPQEAPPAQLALFG</sequence>
<accession>A0AAW9TLN9</accession>